<accession>A0ABW3ZFC1</accession>
<dbReference type="SUPFAM" id="SSF55874">
    <property type="entry name" value="ATPase domain of HSP90 chaperone/DNA topoisomerase II/histidine kinase"/>
    <property type="match status" value="1"/>
</dbReference>
<dbReference type="Pfam" id="PF13426">
    <property type="entry name" value="PAS_9"/>
    <property type="match status" value="1"/>
</dbReference>
<dbReference type="RefSeq" id="WP_386801780.1">
    <property type="nucleotide sequence ID" value="NZ_JBHTMU010000005.1"/>
</dbReference>
<dbReference type="InterPro" id="IPR035965">
    <property type="entry name" value="PAS-like_dom_sf"/>
</dbReference>
<evidence type="ECO:0000256" key="6">
    <source>
        <dbReference type="ARBA" id="ARBA00023012"/>
    </source>
</evidence>
<feature type="transmembrane region" description="Helical" evidence="7">
    <location>
        <begin position="20"/>
        <end position="42"/>
    </location>
</feature>
<dbReference type="CDD" id="cd00075">
    <property type="entry name" value="HATPase"/>
    <property type="match status" value="1"/>
</dbReference>
<dbReference type="SMART" id="SM00387">
    <property type="entry name" value="HATPase_c"/>
    <property type="match status" value="1"/>
</dbReference>
<evidence type="ECO:0000256" key="7">
    <source>
        <dbReference type="SAM" id="Phobius"/>
    </source>
</evidence>
<dbReference type="SMART" id="SM00086">
    <property type="entry name" value="PAC"/>
    <property type="match status" value="1"/>
</dbReference>
<dbReference type="Proteomes" id="UP001597135">
    <property type="component" value="Unassembled WGS sequence"/>
</dbReference>
<comment type="caution">
    <text evidence="11">The sequence shown here is derived from an EMBL/GenBank/DDBJ whole genome shotgun (WGS) entry which is preliminary data.</text>
</comment>
<evidence type="ECO:0000256" key="3">
    <source>
        <dbReference type="ARBA" id="ARBA00022553"/>
    </source>
</evidence>
<evidence type="ECO:0000256" key="1">
    <source>
        <dbReference type="ARBA" id="ARBA00000085"/>
    </source>
</evidence>
<comment type="catalytic activity">
    <reaction evidence="1">
        <text>ATP + protein L-histidine = ADP + protein N-phospho-L-histidine.</text>
        <dbReference type="EC" id="2.7.13.3"/>
    </reaction>
</comment>
<dbReference type="NCBIfam" id="TIGR00229">
    <property type="entry name" value="sensory_box"/>
    <property type="match status" value="1"/>
</dbReference>
<evidence type="ECO:0000256" key="5">
    <source>
        <dbReference type="ARBA" id="ARBA00022777"/>
    </source>
</evidence>
<dbReference type="SUPFAM" id="SSF47384">
    <property type="entry name" value="Homodimeric domain of signal transducing histidine kinase"/>
    <property type="match status" value="1"/>
</dbReference>
<protein>
    <recommendedName>
        <fullName evidence="2">histidine kinase</fullName>
        <ecNumber evidence="2">2.7.13.3</ecNumber>
    </recommendedName>
</protein>
<dbReference type="InterPro" id="IPR000700">
    <property type="entry name" value="PAS-assoc_C"/>
</dbReference>
<keyword evidence="7" id="KW-0472">Membrane</keyword>
<dbReference type="Pfam" id="PF02518">
    <property type="entry name" value="HATPase_c"/>
    <property type="match status" value="1"/>
</dbReference>
<proteinExistence type="predicted"/>
<feature type="domain" description="PAC" evidence="10">
    <location>
        <begin position="157"/>
        <end position="209"/>
    </location>
</feature>
<keyword evidence="3" id="KW-0597">Phosphoprotein</keyword>
<dbReference type="SMART" id="SM00388">
    <property type="entry name" value="HisKA"/>
    <property type="match status" value="1"/>
</dbReference>
<dbReference type="Gene3D" id="1.10.287.130">
    <property type="match status" value="1"/>
</dbReference>
<dbReference type="InterPro" id="IPR050736">
    <property type="entry name" value="Sensor_HK_Regulatory"/>
</dbReference>
<organism evidence="11 12">
    <name type="scientific">Litorisediminicola beolgyonensis</name>
    <dbReference type="NCBI Taxonomy" id="1173614"/>
    <lineage>
        <taxon>Bacteria</taxon>
        <taxon>Pseudomonadati</taxon>
        <taxon>Pseudomonadota</taxon>
        <taxon>Alphaproteobacteria</taxon>
        <taxon>Rhodobacterales</taxon>
        <taxon>Paracoccaceae</taxon>
        <taxon>Litorisediminicola</taxon>
    </lineage>
</organism>
<dbReference type="InterPro" id="IPR004358">
    <property type="entry name" value="Sig_transdc_His_kin-like_C"/>
</dbReference>
<dbReference type="GO" id="GO:0005524">
    <property type="term" value="F:ATP binding"/>
    <property type="evidence" value="ECO:0007669"/>
    <property type="project" value="UniProtKB-KW"/>
</dbReference>
<keyword evidence="11" id="KW-0547">Nucleotide-binding</keyword>
<dbReference type="SUPFAM" id="SSF55785">
    <property type="entry name" value="PYP-like sensor domain (PAS domain)"/>
    <property type="match status" value="2"/>
</dbReference>
<dbReference type="Pfam" id="PF00512">
    <property type="entry name" value="HisKA"/>
    <property type="match status" value="1"/>
</dbReference>
<keyword evidence="11" id="KW-0067">ATP-binding</keyword>
<reference evidence="12" key="1">
    <citation type="journal article" date="2019" name="Int. J. Syst. Evol. Microbiol.">
        <title>The Global Catalogue of Microorganisms (GCM) 10K type strain sequencing project: providing services to taxonomists for standard genome sequencing and annotation.</title>
        <authorList>
            <consortium name="The Broad Institute Genomics Platform"/>
            <consortium name="The Broad Institute Genome Sequencing Center for Infectious Disease"/>
            <person name="Wu L."/>
            <person name="Ma J."/>
        </authorList>
    </citation>
    <scope>NUCLEOTIDE SEQUENCE [LARGE SCALE GENOMIC DNA]</scope>
    <source>
        <strain evidence="12">CCUG 62953</strain>
    </source>
</reference>
<keyword evidence="6" id="KW-0902">Two-component regulatory system</keyword>
<dbReference type="PROSITE" id="PS50113">
    <property type="entry name" value="PAC"/>
    <property type="match status" value="1"/>
</dbReference>
<dbReference type="InterPro" id="IPR005467">
    <property type="entry name" value="His_kinase_dom"/>
</dbReference>
<keyword evidence="12" id="KW-1185">Reference proteome</keyword>
<name>A0ABW3ZFC1_9RHOB</name>
<dbReference type="InterPro" id="IPR003594">
    <property type="entry name" value="HATPase_dom"/>
</dbReference>
<dbReference type="Gene3D" id="3.30.450.20">
    <property type="entry name" value="PAS domain"/>
    <property type="match status" value="2"/>
</dbReference>
<feature type="domain" description="PAS" evidence="9">
    <location>
        <begin position="83"/>
        <end position="146"/>
    </location>
</feature>
<keyword evidence="5" id="KW-0418">Kinase</keyword>
<evidence type="ECO:0000259" key="8">
    <source>
        <dbReference type="PROSITE" id="PS50109"/>
    </source>
</evidence>
<dbReference type="InterPro" id="IPR036890">
    <property type="entry name" value="HATPase_C_sf"/>
</dbReference>
<feature type="domain" description="Histidine kinase" evidence="8">
    <location>
        <begin position="330"/>
        <end position="548"/>
    </location>
</feature>
<keyword evidence="7" id="KW-0812">Transmembrane</keyword>
<dbReference type="EMBL" id="JBHTMU010000005">
    <property type="protein sequence ID" value="MFD1341715.1"/>
    <property type="molecule type" value="Genomic_DNA"/>
</dbReference>
<dbReference type="PANTHER" id="PTHR43711">
    <property type="entry name" value="TWO-COMPONENT HISTIDINE KINASE"/>
    <property type="match status" value="1"/>
</dbReference>
<evidence type="ECO:0000259" key="10">
    <source>
        <dbReference type="PROSITE" id="PS50113"/>
    </source>
</evidence>
<dbReference type="InterPro" id="IPR036097">
    <property type="entry name" value="HisK_dim/P_sf"/>
</dbReference>
<dbReference type="CDD" id="cd00130">
    <property type="entry name" value="PAS"/>
    <property type="match status" value="1"/>
</dbReference>
<evidence type="ECO:0000256" key="4">
    <source>
        <dbReference type="ARBA" id="ARBA00022679"/>
    </source>
</evidence>
<gene>
    <name evidence="11" type="ORF">ACFQ4E_04710</name>
</gene>
<feature type="transmembrane region" description="Helical" evidence="7">
    <location>
        <begin position="48"/>
        <end position="70"/>
    </location>
</feature>
<dbReference type="CDD" id="cd00082">
    <property type="entry name" value="HisKA"/>
    <property type="match status" value="1"/>
</dbReference>
<dbReference type="PANTHER" id="PTHR43711:SF1">
    <property type="entry name" value="HISTIDINE KINASE 1"/>
    <property type="match status" value="1"/>
</dbReference>
<dbReference type="PROSITE" id="PS50109">
    <property type="entry name" value="HIS_KIN"/>
    <property type="match status" value="1"/>
</dbReference>
<dbReference type="InterPro" id="IPR001610">
    <property type="entry name" value="PAC"/>
</dbReference>
<dbReference type="PROSITE" id="PS50112">
    <property type="entry name" value="PAS"/>
    <property type="match status" value="1"/>
</dbReference>
<sequence>MSFPVAIIDSGSPRSIDPRLAGRFVLLGLAGLGLAAGGASAAGLHVELWIVLTALAAGAGALVALGWSFLGSAPGAVGGVAKSSAQILQEVEALNRHAMVSMTDADARIIYANAKFIDATGYSERELIGRDMGTLYFEEDLREFRKLRGMLEVGESWQGENRLRTKDGKRLWNTLTLLPGLNADGQASGMIAVRTDTTVAKIAEQRSELFAALDKLADEVMILDLGTSTLRYLNQSAKDRMGLGAGDGTGVTLSDLSEHLDTGLLDKTLQTLLHGTEDVLPLRMRCAGRVFDLRLQRLSDEDRAPEALVVLRDVTNEVSSEEHRRAFVATVSHELRTPLTSVKGSMGLLLAGAGGELPDSARSMVEIAHRSADRLVSLVGDLLDIDKITSGQMSFAIEPVDLDALINDAIEANAAFADRFGVKLRREGSTGGQVWVDYDRTMQMLDNLLSNAAKFSPEAGEVTIGVEETEHAMRLWVRDSGPGIPTDMQTRIFERFTQAARAKDNQARSTGLGLAVVKAIAEGQRGSVTLDSVEGEGATFTITLPRTPPLNETTAPSSFRRAV</sequence>
<dbReference type="PRINTS" id="PR00344">
    <property type="entry name" value="BCTRLSENSOR"/>
</dbReference>
<dbReference type="Gene3D" id="3.30.565.10">
    <property type="entry name" value="Histidine kinase-like ATPase, C-terminal domain"/>
    <property type="match status" value="1"/>
</dbReference>
<evidence type="ECO:0000313" key="12">
    <source>
        <dbReference type="Proteomes" id="UP001597135"/>
    </source>
</evidence>
<evidence type="ECO:0000259" key="9">
    <source>
        <dbReference type="PROSITE" id="PS50112"/>
    </source>
</evidence>
<evidence type="ECO:0000313" key="11">
    <source>
        <dbReference type="EMBL" id="MFD1341715.1"/>
    </source>
</evidence>
<keyword evidence="4" id="KW-0808">Transferase</keyword>
<dbReference type="EC" id="2.7.13.3" evidence="2"/>
<evidence type="ECO:0000256" key="2">
    <source>
        <dbReference type="ARBA" id="ARBA00012438"/>
    </source>
</evidence>
<dbReference type="InterPro" id="IPR003661">
    <property type="entry name" value="HisK_dim/P_dom"/>
</dbReference>
<dbReference type="InterPro" id="IPR000014">
    <property type="entry name" value="PAS"/>
</dbReference>
<keyword evidence="7" id="KW-1133">Transmembrane helix</keyword>
<dbReference type="SMART" id="SM00091">
    <property type="entry name" value="PAS"/>
    <property type="match status" value="2"/>
</dbReference>